<dbReference type="SUPFAM" id="SSF55920">
    <property type="entry name" value="Creatinase/aminopeptidase"/>
    <property type="match status" value="1"/>
</dbReference>
<dbReference type="InterPro" id="IPR036005">
    <property type="entry name" value="Creatinase/aminopeptidase-like"/>
</dbReference>
<dbReference type="Proteomes" id="UP001440612">
    <property type="component" value="Chromosome"/>
</dbReference>
<dbReference type="EMBL" id="CP150951">
    <property type="protein sequence ID" value="WZC48032.1"/>
    <property type="molecule type" value="Genomic_DNA"/>
</dbReference>
<proteinExistence type="predicted"/>
<dbReference type="InterPro" id="IPR050659">
    <property type="entry name" value="Peptidase_M24B"/>
</dbReference>
<dbReference type="CDD" id="cd01066">
    <property type="entry name" value="APP_MetAP"/>
    <property type="match status" value="1"/>
</dbReference>
<gene>
    <name evidence="2" type="ORF">AABB29_14205</name>
</gene>
<dbReference type="RefSeq" id="WP_341366151.1">
    <property type="nucleotide sequence ID" value="NZ_CP150951.2"/>
</dbReference>
<evidence type="ECO:0000313" key="3">
    <source>
        <dbReference type="Proteomes" id="UP001440612"/>
    </source>
</evidence>
<dbReference type="InterPro" id="IPR000994">
    <property type="entry name" value="Pept_M24"/>
</dbReference>
<protein>
    <submittedName>
        <fullName evidence="2">M24 family metallopeptidase</fullName>
    </submittedName>
</protein>
<sequence>MDDLPLTLRRIDPTRFAARRAALLNLAGGRPIVCFGMGSALGAGTRSHGGMRFLTGWDSHESSAVLLLGSQTSRLLLTSPFMVPSAMDVVPELSPEYLPAPLWPQAIANFRSGQTPALIGVDEMPMGIYRNLARHLDDGVDITTRLDDLRQVKDNAALDLHRFGASICDEVFAALPEVIKTGRRGRESQRILENLARQHGAEYCRTWLTLRPQADHPRYWPEETEKAAETGDQMLFGVALTVDGHWAHGLRMGHIGPAFDAVAQLHEQVAVALNLGMDALRPGRSVSEAVHAMASSLTSLTGAAKGRPTRSFRAGHGLGLTYEEPGLTAAFAQTFGAYPGAPPEDAGPILEPGMVLELHPNVFVDGIGGAALGQMMEITQTGAKPFLGAPLELVTLG</sequence>
<dbReference type="PANTHER" id="PTHR46112">
    <property type="entry name" value="AMINOPEPTIDASE"/>
    <property type="match status" value="1"/>
</dbReference>
<accession>A0ABZ2V0Q3</accession>
<dbReference type="Pfam" id="PF00557">
    <property type="entry name" value="Peptidase_M24"/>
    <property type="match status" value="1"/>
</dbReference>
<name>A0ABZ2V0Q3_9RHOB</name>
<reference evidence="3" key="1">
    <citation type="submission" date="2024-04" db="EMBL/GenBank/DDBJ databases">
        <title>Phylogenomic analyses of a clade within the roseobacter group suggest taxonomic reassignments of species of the genera Aestuariivita, Citreicella, Loktanella, Nautella, Pelagibaca, Ruegeria, Thalassobius, Thiobacimonas and Tropicibacter, and the proposal o.</title>
        <authorList>
            <person name="Jeon C.O."/>
        </authorList>
    </citation>
    <scope>NUCLEOTIDE SEQUENCE [LARGE SCALE GENOMIC DNA]</scope>
    <source>
        <strain evidence="3">BS5-3</strain>
    </source>
</reference>
<dbReference type="PANTHER" id="PTHR46112:SF2">
    <property type="entry name" value="XAA-PRO AMINOPEPTIDASE P-RELATED"/>
    <property type="match status" value="1"/>
</dbReference>
<feature type="domain" description="Peptidase M24" evidence="1">
    <location>
        <begin position="162"/>
        <end position="379"/>
    </location>
</feature>
<dbReference type="Gene3D" id="3.90.230.10">
    <property type="entry name" value="Creatinase/methionine aminopeptidase superfamily"/>
    <property type="match status" value="1"/>
</dbReference>
<evidence type="ECO:0000259" key="1">
    <source>
        <dbReference type="Pfam" id="PF00557"/>
    </source>
</evidence>
<keyword evidence="3" id="KW-1185">Reference proteome</keyword>
<evidence type="ECO:0000313" key="2">
    <source>
        <dbReference type="EMBL" id="WZC48032.1"/>
    </source>
</evidence>
<organism evidence="2 3">
    <name type="scientific">Yoonia phaeophyticola</name>
    <dbReference type="NCBI Taxonomy" id="3137369"/>
    <lineage>
        <taxon>Bacteria</taxon>
        <taxon>Pseudomonadati</taxon>
        <taxon>Pseudomonadota</taxon>
        <taxon>Alphaproteobacteria</taxon>
        <taxon>Rhodobacterales</taxon>
        <taxon>Paracoccaceae</taxon>
        <taxon>Yoonia</taxon>
    </lineage>
</organism>